<keyword evidence="4" id="KW-0620">Polyamine biosynthesis</keyword>
<keyword evidence="14" id="KW-1185">Reference proteome</keyword>
<evidence type="ECO:0000256" key="6">
    <source>
        <dbReference type="ARBA" id="ARBA00034115"/>
    </source>
</evidence>
<dbReference type="Pfam" id="PF02784">
    <property type="entry name" value="Orn_Arg_deC_N"/>
    <property type="match status" value="1"/>
</dbReference>
<feature type="modified residue" description="N6-(pyridoxal phosphate)lysine" evidence="11">
    <location>
        <position position="55"/>
    </location>
</feature>
<dbReference type="InterPro" id="IPR029066">
    <property type="entry name" value="PLP-binding_barrel"/>
</dbReference>
<dbReference type="PROSITE" id="PS00878">
    <property type="entry name" value="ODR_DC_2_1"/>
    <property type="match status" value="1"/>
</dbReference>
<dbReference type="InterPro" id="IPR002433">
    <property type="entry name" value="Orn_de-COase"/>
</dbReference>
<evidence type="ECO:0000256" key="1">
    <source>
        <dbReference type="ARBA" id="ARBA00001933"/>
    </source>
</evidence>
<evidence type="ECO:0000256" key="8">
    <source>
        <dbReference type="ARBA" id="ARBA00037173"/>
    </source>
</evidence>
<comment type="catalytic activity">
    <reaction evidence="10">
        <text>L-ornithine + H(+) = putrescine + CO2</text>
        <dbReference type="Rhea" id="RHEA:22964"/>
        <dbReference type="ChEBI" id="CHEBI:15378"/>
        <dbReference type="ChEBI" id="CHEBI:16526"/>
        <dbReference type="ChEBI" id="CHEBI:46911"/>
        <dbReference type="ChEBI" id="CHEBI:326268"/>
        <dbReference type="EC" id="4.1.1.17"/>
    </reaction>
</comment>
<comment type="subunit">
    <text evidence="9">Homodimer. Only the dimer is catalytically active, as the active sites are constructed of residues from both monomers.</text>
</comment>
<dbReference type="Gene3D" id="2.40.37.10">
    <property type="entry name" value="Lyase, Ornithine Decarboxylase, Chain A, domain 1"/>
    <property type="match status" value="1"/>
</dbReference>
<name>A0AAV2QHT3_MEGNR</name>
<dbReference type="CDD" id="cd00622">
    <property type="entry name" value="PLPDE_III_ODC"/>
    <property type="match status" value="1"/>
</dbReference>
<sequence>MKTLQGTSPYEAACLLIKDHKDEDPFFILDQQDLHKKVAIWREHMPRIKPFYAVKCNNDPTVLKILAGLGLGFDVASKAEIESVLDLGVDPSRLVYAQPCKFSSHLLFAKSHKVNKMTFDNEDELHKIKKIYPEAKLLLRIRYDGLSTMCFGDKFGADPENCPKLLKLARELQLTVVGVSFHVGSHAQDGDSYVRAIAGCRKVLDQAISLGFTPSILDIGGGFPLKADIHFTAIAAAINETLDQYFPNDGPIEVIAEPGRYIAGTALSLVTMITSRRLIKRNDGEIMSAIYYLNDGIYGSFHTIKIINRIVKPKIIRKTHSSEDDTKLGSCIASDVWGPTCDSYDKVGSSMDLPLLSVGDWLFWPDMGDYTLTLQSSFNSYTKASIQYCKTD</sequence>
<proteinExistence type="inferred from homology"/>
<dbReference type="EMBL" id="CAXKWB010006440">
    <property type="protein sequence ID" value="CAL4082820.1"/>
    <property type="molecule type" value="Genomic_DNA"/>
</dbReference>
<evidence type="ECO:0000256" key="4">
    <source>
        <dbReference type="ARBA" id="ARBA00023115"/>
    </source>
</evidence>
<feature type="active site" description="Proton donor" evidence="11">
    <location>
        <position position="341"/>
    </location>
</feature>
<dbReference type="PRINTS" id="PR01179">
    <property type="entry name" value="ODADCRBXLASE"/>
</dbReference>
<keyword evidence="5" id="KW-0456">Lyase</keyword>
<evidence type="ECO:0000313" key="14">
    <source>
        <dbReference type="Proteomes" id="UP001497623"/>
    </source>
</evidence>
<comment type="pathway">
    <text evidence="6">Amine and polyamine biosynthesis; putrescine biosynthesis via L-ornithine pathway; putrescine from L-ornithine: step 1/1.</text>
</comment>
<comment type="caution">
    <text evidence="13">The sequence shown here is derived from an EMBL/GenBank/DDBJ whole genome shotgun (WGS) entry which is preliminary data.</text>
</comment>
<dbReference type="FunFam" id="3.20.20.10:FF:000005">
    <property type="entry name" value="Ornithine decarboxylase"/>
    <property type="match status" value="1"/>
</dbReference>
<protein>
    <recommendedName>
        <fullName evidence="7">ornithine decarboxylase</fullName>
        <ecNumber evidence="7">4.1.1.17</ecNumber>
    </recommendedName>
</protein>
<evidence type="ECO:0000256" key="10">
    <source>
        <dbReference type="ARBA" id="ARBA00049127"/>
    </source>
</evidence>
<comment type="similarity">
    <text evidence="2">Belongs to the Orn/Lys/Arg decarboxylase class-II family.</text>
</comment>
<evidence type="ECO:0000256" key="3">
    <source>
        <dbReference type="ARBA" id="ARBA00022898"/>
    </source>
</evidence>
<comment type="function">
    <text evidence="8">Catalyzes the first and rate-limiting step of polyamine biosynthesis that converts ornithine into putrescine, which is the precursor for the polyamines, spermidine and spermine. Polyamines are essential for cell proliferation and are implicated in cellular processes, ranging from DNA replication to apoptosis.</text>
</comment>
<dbReference type="InterPro" id="IPR022653">
    <property type="entry name" value="De-COase2_pyr-phos_BS"/>
</dbReference>
<dbReference type="GO" id="GO:0005737">
    <property type="term" value="C:cytoplasm"/>
    <property type="evidence" value="ECO:0007669"/>
    <property type="project" value="TreeGrafter"/>
</dbReference>
<evidence type="ECO:0000259" key="12">
    <source>
        <dbReference type="Pfam" id="PF02784"/>
    </source>
</evidence>
<feature type="domain" description="Orn/DAP/Arg decarboxylase 2 N-terminal" evidence="12">
    <location>
        <begin position="33"/>
        <end position="263"/>
    </location>
</feature>
<keyword evidence="3 11" id="KW-0663">Pyridoxal phosphate</keyword>
<reference evidence="13 14" key="1">
    <citation type="submission" date="2024-05" db="EMBL/GenBank/DDBJ databases">
        <authorList>
            <person name="Wallberg A."/>
        </authorList>
    </citation>
    <scope>NUCLEOTIDE SEQUENCE [LARGE SCALE GENOMIC DNA]</scope>
</reference>
<evidence type="ECO:0000256" key="2">
    <source>
        <dbReference type="ARBA" id="ARBA00008872"/>
    </source>
</evidence>
<dbReference type="PRINTS" id="PR01182">
    <property type="entry name" value="ORNDCRBXLASE"/>
</dbReference>
<dbReference type="EC" id="4.1.1.17" evidence="7"/>
<evidence type="ECO:0000256" key="9">
    <source>
        <dbReference type="ARBA" id="ARBA00046672"/>
    </source>
</evidence>
<dbReference type="SUPFAM" id="SSF51419">
    <property type="entry name" value="PLP-binding barrel"/>
    <property type="match status" value="1"/>
</dbReference>
<dbReference type="SUPFAM" id="SSF50621">
    <property type="entry name" value="Alanine racemase C-terminal domain-like"/>
    <property type="match status" value="1"/>
</dbReference>
<dbReference type="GO" id="GO:0033387">
    <property type="term" value="P:putrescine biosynthetic process from arginine, via ornithine"/>
    <property type="evidence" value="ECO:0007669"/>
    <property type="project" value="TreeGrafter"/>
</dbReference>
<dbReference type="GO" id="GO:0004586">
    <property type="term" value="F:ornithine decarboxylase activity"/>
    <property type="evidence" value="ECO:0007669"/>
    <property type="project" value="UniProtKB-EC"/>
</dbReference>
<dbReference type="InterPro" id="IPR022644">
    <property type="entry name" value="De-COase2_N"/>
</dbReference>
<dbReference type="InterPro" id="IPR000183">
    <property type="entry name" value="Orn/DAP/Arg_de-COase"/>
</dbReference>
<evidence type="ECO:0000313" key="13">
    <source>
        <dbReference type="EMBL" id="CAL4082820.1"/>
    </source>
</evidence>
<dbReference type="PANTHER" id="PTHR11482:SF6">
    <property type="entry name" value="ORNITHINE DECARBOXYLASE 1-RELATED"/>
    <property type="match status" value="1"/>
</dbReference>
<gene>
    <name evidence="13" type="ORF">MNOR_LOCUS12003</name>
</gene>
<evidence type="ECO:0000256" key="7">
    <source>
        <dbReference type="ARBA" id="ARBA00034138"/>
    </source>
</evidence>
<evidence type="ECO:0000256" key="11">
    <source>
        <dbReference type="PIRSR" id="PIRSR600183-50"/>
    </source>
</evidence>
<dbReference type="Gene3D" id="3.20.20.10">
    <property type="entry name" value="Alanine racemase"/>
    <property type="match status" value="1"/>
</dbReference>
<dbReference type="PANTHER" id="PTHR11482">
    <property type="entry name" value="ARGININE/DIAMINOPIMELATE/ORNITHINE DECARBOXYLASE"/>
    <property type="match status" value="1"/>
</dbReference>
<dbReference type="Proteomes" id="UP001497623">
    <property type="component" value="Unassembled WGS sequence"/>
</dbReference>
<dbReference type="AlphaFoldDB" id="A0AAV2QHT3"/>
<dbReference type="InterPro" id="IPR009006">
    <property type="entry name" value="Ala_racemase/Decarboxylase_C"/>
</dbReference>
<organism evidence="13 14">
    <name type="scientific">Meganyctiphanes norvegica</name>
    <name type="common">Northern krill</name>
    <name type="synonym">Thysanopoda norvegica</name>
    <dbReference type="NCBI Taxonomy" id="48144"/>
    <lineage>
        <taxon>Eukaryota</taxon>
        <taxon>Metazoa</taxon>
        <taxon>Ecdysozoa</taxon>
        <taxon>Arthropoda</taxon>
        <taxon>Crustacea</taxon>
        <taxon>Multicrustacea</taxon>
        <taxon>Malacostraca</taxon>
        <taxon>Eumalacostraca</taxon>
        <taxon>Eucarida</taxon>
        <taxon>Euphausiacea</taxon>
        <taxon>Euphausiidae</taxon>
        <taxon>Meganyctiphanes</taxon>
    </lineage>
</organism>
<evidence type="ECO:0000256" key="5">
    <source>
        <dbReference type="ARBA" id="ARBA00023239"/>
    </source>
</evidence>
<comment type="cofactor">
    <cofactor evidence="1 11">
        <name>pyridoxal 5'-phosphate</name>
        <dbReference type="ChEBI" id="CHEBI:597326"/>
    </cofactor>
</comment>
<accession>A0AAV2QHT3</accession>